<feature type="domain" description="ATPase AAA-type core" evidence="1">
    <location>
        <begin position="17"/>
        <end position="102"/>
    </location>
</feature>
<dbReference type="PANTHER" id="PTHR43581:SF2">
    <property type="entry name" value="EXCINUCLEASE ATPASE SUBUNIT"/>
    <property type="match status" value="1"/>
</dbReference>
<evidence type="ECO:0000313" key="2">
    <source>
        <dbReference type="EMBL" id="MDM8563773.1"/>
    </source>
</evidence>
<protein>
    <submittedName>
        <fullName evidence="2">AAA family ATPase</fullName>
    </submittedName>
</protein>
<evidence type="ECO:0000259" key="1">
    <source>
        <dbReference type="Pfam" id="PF13304"/>
    </source>
</evidence>
<name>A0ABT7VW08_9GAMM</name>
<sequence>MDVFGNEELKIDLKINGQALEFEVLPDGLKSIISWLSDLFMRMDRIPWIDDCSILERRFILFLDEIEIHLHPIWQRKILPVIQKLFPNAQIFVSSHSPFIVASVSDAYVYKFRLENGLSRLETIEESKAGSSYSLVLDEIFTIDELFDVETESEFDRFYQLEDDIMHGFDEKIPLFLEVARQLMEKGIESREIVGIELRQMSRILNKDLSI</sequence>
<organism evidence="2 3">
    <name type="scientific">Candidatus Marithioploca araucensis</name>
    <dbReference type="NCBI Taxonomy" id="70273"/>
    <lineage>
        <taxon>Bacteria</taxon>
        <taxon>Pseudomonadati</taxon>
        <taxon>Pseudomonadota</taxon>
        <taxon>Gammaproteobacteria</taxon>
        <taxon>Thiotrichales</taxon>
        <taxon>Thiotrichaceae</taxon>
        <taxon>Candidatus Marithioploca</taxon>
    </lineage>
</organism>
<dbReference type="InterPro" id="IPR003959">
    <property type="entry name" value="ATPase_AAA_core"/>
</dbReference>
<dbReference type="InterPro" id="IPR027417">
    <property type="entry name" value="P-loop_NTPase"/>
</dbReference>
<evidence type="ECO:0000313" key="3">
    <source>
        <dbReference type="Proteomes" id="UP001171945"/>
    </source>
</evidence>
<dbReference type="Gene3D" id="3.40.50.300">
    <property type="entry name" value="P-loop containing nucleotide triphosphate hydrolases"/>
    <property type="match status" value="1"/>
</dbReference>
<dbReference type="Pfam" id="PF13304">
    <property type="entry name" value="AAA_21"/>
    <property type="match status" value="1"/>
</dbReference>
<dbReference type="EMBL" id="JAUCGM010000861">
    <property type="protein sequence ID" value="MDM8563773.1"/>
    <property type="molecule type" value="Genomic_DNA"/>
</dbReference>
<dbReference type="SUPFAM" id="SSF52540">
    <property type="entry name" value="P-loop containing nucleoside triphosphate hydrolases"/>
    <property type="match status" value="1"/>
</dbReference>
<keyword evidence="3" id="KW-1185">Reference proteome</keyword>
<gene>
    <name evidence="2" type="ORF">QUF54_10510</name>
</gene>
<dbReference type="PANTHER" id="PTHR43581">
    <property type="entry name" value="ATP/GTP PHOSPHATASE"/>
    <property type="match status" value="1"/>
</dbReference>
<comment type="caution">
    <text evidence="2">The sequence shown here is derived from an EMBL/GenBank/DDBJ whole genome shotgun (WGS) entry which is preliminary data.</text>
</comment>
<dbReference type="InterPro" id="IPR051396">
    <property type="entry name" value="Bact_Antivir_Def_Nuclease"/>
</dbReference>
<proteinExistence type="predicted"/>
<reference evidence="2" key="1">
    <citation type="submission" date="2023-06" db="EMBL/GenBank/DDBJ databases">
        <title>Uncultivated large filamentous bacteria from sulfidic sediments reveal new species and different genomic features in energy metabolism and defense.</title>
        <authorList>
            <person name="Fonseca A."/>
        </authorList>
    </citation>
    <scope>NUCLEOTIDE SEQUENCE</scope>
    <source>
        <strain evidence="2">HSG4</strain>
    </source>
</reference>
<accession>A0ABT7VW08</accession>
<dbReference type="Proteomes" id="UP001171945">
    <property type="component" value="Unassembled WGS sequence"/>
</dbReference>